<dbReference type="RefSeq" id="WP_143009796.1">
    <property type="nucleotide sequence ID" value="NZ_FNCY01000004.1"/>
</dbReference>
<evidence type="ECO:0000313" key="1">
    <source>
        <dbReference type="EMBL" id="SDH23165.1"/>
    </source>
</evidence>
<dbReference type="AlphaFoldDB" id="A0A1G8AQB7"/>
<dbReference type="EMBL" id="FNCY01000004">
    <property type="protein sequence ID" value="SDH23165.1"/>
    <property type="molecule type" value="Genomic_DNA"/>
</dbReference>
<dbReference type="Proteomes" id="UP000198607">
    <property type="component" value="Unassembled WGS sequence"/>
</dbReference>
<dbReference type="InterPro" id="IPR049302">
    <property type="entry name" value="Gp10-like"/>
</dbReference>
<name>A0A1G8AQB7_9RHOO</name>
<organism evidence="1 2">
    <name type="scientific">Propionivibrio dicarboxylicus</name>
    <dbReference type="NCBI Taxonomy" id="83767"/>
    <lineage>
        <taxon>Bacteria</taxon>
        <taxon>Pseudomonadati</taxon>
        <taxon>Pseudomonadota</taxon>
        <taxon>Betaproteobacteria</taxon>
        <taxon>Rhodocyclales</taxon>
        <taxon>Rhodocyclaceae</taxon>
        <taxon>Propionivibrio</taxon>
    </lineage>
</organism>
<accession>A0A1G8AQB7</accession>
<protein>
    <submittedName>
        <fullName evidence="1">Uncharacterized protein</fullName>
    </submittedName>
</protein>
<keyword evidence="2" id="KW-1185">Reference proteome</keyword>
<dbReference type="STRING" id="83767.SAMN05660652_01463"/>
<proteinExistence type="predicted"/>
<gene>
    <name evidence="1" type="ORF">SAMN05660652_01463</name>
</gene>
<evidence type="ECO:0000313" key="2">
    <source>
        <dbReference type="Proteomes" id="UP000198607"/>
    </source>
</evidence>
<dbReference type="Pfam" id="PF21628">
    <property type="entry name" value="Gp10-like"/>
    <property type="match status" value="1"/>
</dbReference>
<sequence length="111" mass="12136">MPMTNMIRTVDEMKADGMCSPCCSDGAEGPKPEYPWGLRLSLGKPEMDKLGVDLAAVGTEMTVVAKVKVVEARQNADEQGERKSMELQIADMDLQLAARDPRSMFPNSDMA</sequence>
<reference evidence="1 2" key="1">
    <citation type="submission" date="2016-10" db="EMBL/GenBank/DDBJ databases">
        <authorList>
            <person name="de Groot N.N."/>
        </authorList>
    </citation>
    <scope>NUCLEOTIDE SEQUENCE [LARGE SCALE GENOMIC DNA]</scope>
    <source>
        <strain evidence="1 2">DSM 5885</strain>
    </source>
</reference>